<reference evidence="1" key="1">
    <citation type="submission" date="2021-02" db="EMBL/GenBank/DDBJ databases">
        <authorList>
            <person name="Dougan E. K."/>
            <person name="Rhodes N."/>
            <person name="Thang M."/>
            <person name="Chan C."/>
        </authorList>
    </citation>
    <scope>NUCLEOTIDE SEQUENCE</scope>
</reference>
<protein>
    <submittedName>
        <fullName evidence="1">Uncharacterized protein</fullName>
    </submittedName>
</protein>
<feature type="non-terminal residue" evidence="1">
    <location>
        <position position="255"/>
    </location>
</feature>
<dbReference type="AlphaFoldDB" id="A0A813JY35"/>
<organism evidence="1 2">
    <name type="scientific">Polarella glacialis</name>
    <name type="common">Dinoflagellate</name>
    <dbReference type="NCBI Taxonomy" id="89957"/>
    <lineage>
        <taxon>Eukaryota</taxon>
        <taxon>Sar</taxon>
        <taxon>Alveolata</taxon>
        <taxon>Dinophyceae</taxon>
        <taxon>Suessiales</taxon>
        <taxon>Suessiaceae</taxon>
        <taxon>Polarella</taxon>
    </lineage>
</organism>
<comment type="caution">
    <text evidence="1">The sequence shown here is derived from an EMBL/GenBank/DDBJ whole genome shotgun (WGS) entry which is preliminary data.</text>
</comment>
<evidence type="ECO:0000313" key="2">
    <source>
        <dbReference type="Proteomes" id="UP000626109"/>
    </source>
</evidence>
<name>A0A813JY35_POLGL</name>
<sequence>SLCNWEVLLHQLSAASAVPSIAAMQRTMFRHWAIAEDAPMRASGANPAPFGLDFQEGDSLAMNSTCRAHYSEGFSKDSSKKIDQKIPAGFYPKDPADAASCLQKSNWDNPDWKGLKTTYALAADQGILDKHHRRCTKNQDLPQDAREKRWKKCFKQWDSQKHNVVNWEQQSVVASTEFSLLPAGWMIDGRKLPNGKLPKPKCTGEAYREALAVKESDLAATFKASVIEEATPLLMAVIRQSGGASPSPRGAKKLL</sequence>
<dbReference type="Proteomes" id="UP000626109">
    <property type="component" value="Unassembled WGS sequence"/>
</dbReference>
<feature type="non-terminal residue" evidence="1">
    <location>
        <position position="1"/>
    </location>
</feature>
<dbReference type="EMBL" id="CAJNNW010026743">
    <property type="protein sequence ID" value="CAE8687421.1"/>
    <property type="molecule type" value="Genomic_DNA"/>
</dbReference>
<gene>
    <name evidence="1" type="ORF">PGLA2088_LOCUS25458</name>
</gene>
<evidence type="ECO:0000313" key="1">
    <source>
        <dbReference type="EMBL" id="CAE8687421.1"/>
    </source>
</evidence>
<proteinExistence type="predicted"/>
<accession>A0A813JY35</accession>